<evidence type="ECO:0000256" key="1">
    <source>
        <dbReference type="ARBA" id="ARBA00022801"/>
    </source>
</evidence>
<dbReference type="PANTHER" id="PTHR35561">
    <property type="entry name" value="RNA 2',3'-CYCLIC PHOSPHODIESTERASE"/>
    <property type="match status" value="1"/>
</dbReference>
<dbReference type="OrthoDB" id="7061261at2"/>
<dbReference type="AlphaFoldDB" id="A0A1P8JWL0"/>
<dbReference type="PANTHER" id="PTHR35561:SF1">
    <property type="entry name" value="RNA 2',3'-CYCLIC PHOSPHODIESTERASE"/>
    <property type="match status" value="1"/>
</dbReference>
<keyword evidence="3" id="KW-1185">Reference proteome</keyword>
<dbReference type="Proteomes" id="UP000186609">
    <property type="component" value="Chromosome"/>
</dbReference>
<name>A0A1P8JWL0_9BURK</name>
<dbReference type="EMBL" id="CP019236">
    <property type="protein sequence ID" value="APW38144.1"/>
    <property type="molecule type" value="Genomic_DNA"/>
</dbReference>
<proteinExistence type="predicted"/>
<reference evidence="2 3" key="1">
    <citation type="submission" date="2017-01" db="EMBL/GenBank/DDBJ databases">
        <authorList>
            <person name="Mah S.A."/>
            <person name="Swanson W.J."/>
            <person name="Moy G.W."/>
            <person name="Vacquier V.D."/>
        </authorList>
    </citation>
    <scope>NUCLEOTIDE SEQUENCE [LARGE SCALE GENOMIC DNA]</scope>
    <source>
        <strain evidence="2 3">DCY110</strain>
    </source>
</reference>
<accession>A0A1P8JWL0</accession>
<keyword evidence="1" id="KW-0378">Hydrolase</keyword>
<dbReference type="Gene3D" id="3.90.1140.10">
    <property type="entry name" value="Cyclic phosphodiesterase"/>
    <property type="match status" value="1"/>
</dbReference>
<dbReference type="STRING" id="1842727.RD110_13840"/>
<dbReference type="GO" id="GO:0008664">
    <property type="term" value="F:RNA 2',3'-cyclic 3'-phosphodiesterase activity"/>
    <property type="evidence" value="ECO:0007669"/>
    <property type="project" value="InterPro"/>
</dbReference>
<dbReference type="Pfam" id="PF13563">
    <property type="entry name" value="2_5_RNA_ligase2"/>
    <property type="match status" value="1"/>
</dbReference>
<dbReference type="SUPFAM" id="SSF55144">
    <property type="entry name" value="LigT-like"/>
    <property type="match status" value="1"/>
</dbReference>
<gene>
    <name evidence="2" type="ORF">RD110_13840</name>
</gene>
<sequence length="206" mass="22846">MPQSARKAYNPAQLTFEGFPPERATDRLLFAVYPSWPTATTRIAPLAQRLRAELSLRGQPIAPERFHATVHFMGDYAALPPDLVRNARAAGDAVRMAPFRVGFDRAASFDSKPSNRPLVLRGGSDGPGIRGLKDFHDALGEAMQRTGLGRWAIPQFTPHVTLLYDDRAVEELPIEEISWPVSEFVLVHSLLGNSTHVPLARWRLDG</sequence>
<protein>
    <submittedName>
        <fullName evidence="2">Uncharacterized protein</fullName>
    </submittedName>
</protein>
<organism evidence="2 3">
    <name type="scientific">Rhodoferax koreensis</name>
    <dbReference type="NCBI Taxonomy" id="1842727"/>
    <lineage>
        <taxon>Bacteria</taxon>
        <taxon>Pseudomonadati</taxon>
        <taxon>Pseudomonadota</taxon>
        <taxon>Betaproteobacteria</taxon>
        <taxon>Burkholderiales</taxon>
        <taxon>Comamonadaceae</taxon>
        <taxon>Rhodoferax</taxon>
    </lineage>
</organism>
<evidence type="ECO:0000313" key="2">
    <source>
        <dbReference type="EMBL" id="APW38144.1"/>
    </source>
</evidence>
<dbReference type="GO" id="GO:0004113">
    <property type="term" value="F:2',3'-cyclic-nucleotide 3'-phosphodiesterase activity"/>
    <property type="evidence" value="ECO:0007669"/>
    <property type="project" value="InterPro"/>
</dbReference>
<dbReference type="InterPro" id="IPR004175">
    <property type="entry name" value="RNA_CPDase"/>
</dbReference>
<dbReference type="KEGG" id="rhy:RD110_13840"/>
<evidence type="ECO:0000313" key="3">
    <source>
        <dbReference type="Proteomes" id="UP000186609"/>
    </source>
</evidence>
<dbReference type="InterPro" id="IPR009097">
    <property type="entry name" value="Cyclic_Pdiesterase"/>
</dbReference>
<dbReference type="RefSeq" id="WP_076200023.1">
    <property type="nucleotide sequence ID" value="NZ_CP019236.1"/>
</dbReference>